<evidence type="ECO:0000256" key="1">
    <source>
        <dbReference type="ARBA" id="ARBA00022801"/>
    </source>
</evidence>
<dbReference type="Gene3D" id="3.90.1070.10">
    <property type="match status" value="1"/>
</dbReference>
<dbReference type="PANTHER" id="PTHR46521">
    <property type="entry name" value="SUCROSE-PHOSPHATASE 2-RELATED"/>
    <property type="match status" value="1"/>
</dbReference>
<keyword evidence="1" id="KW-0378">Hydrolase</keyword>
<dbReference type="NCBIfam" id="TIGR01484">
    <property type="entry name" value="HAD-SF-IIB"/>
    <property type="match status" value="1"/>
</dbReference>
<evidence type="ECO:0000313" key="3">
    <source>
        <dbReference type="EMBL" id="OJG01516.1"/>
    </source>
</evidence>
<dbReference type="InterPro" id="IPR051518">
    <property type="entry name" value="Sucrose_Phosphatase"/>
</dbReference>
<dbReference type="SFLD" id="SFLDS00003">
    <property type="entry name" value="Haloacid_Dehalogenase"/>
    <property type="match status" value="1"/>
</dbReference>
<dbReference type="PANTHER" id="PTHR46521:SF4">
    <property type="entry name" value="SUCROSE-PHOSPHATASE 2-RELATED"/>
    <property type="match status" value="1"/>
</dbReference>
<reference evidence="3 4" key="1">
    <citation type="submission" date="2016-02" db="EMBL/GenBank/DDBJ databases">
        <title>Genome sequencing of a beta-galactosidase producing bacteria Rhizobium sp. 59.</title>
        <authorList>
            <person name="Wang D."/>
            <person name="Kot W."/>
            <person name="Qin Y."/>
            <person name="Hansen L."/>
            <person name="Naqvi K."/>
            <person name="Rensing C."/>
        </authorList>
    </citation>
    <scope>NUCLEOTIDE SEQUENCE [LARGE SCALE GENOMIC DNA]</scope>
    <source>
        <strain evidence="3 4">59</strain>
    </source>
</reference>
<sequence length="257" mass="28096">MERRRLKQVRLFSSDLDGTLAGDRQAEARFAQAWASLDPLTRPLLVYNSGRLIEDMQDFLPQTALPAADFLIGGVGTMLIDMQSPHTGSLYTSALGQPFQQRVIRSVLEKTGQATLQPDRFQHAHKSSWYLHDASDQTVASIELELQKAGEKVRVVYSSARDLDILPFGIDKGAALTWLCQRVGIGLDEVVVAGDTGNDASMFLLEQVRGIVVGNALPELHVIGQERPNIHAVRQPMADGVLEGFAHWGVISPAAGM</sequence>
<dbReference type="InterPro" id="IPR023214">
    <property type="entry name" value="HAD_sf"/>
</dbReference>
<dbReference type="SFLD" id="SFLDG01141">
    <property type="entry name" value="C2.B.1:_Sucrose_Phosphatase_Li"/>
    <property type="match status" value="1"/>
</dbReference>
<gene>
    <name evidence="3" type="ORF">AX760_00975</name>
</gene>
<dbReference type="InterPro" id="IPR036412">
    <property type="entry name" value="HAD-like_sf"/>
</dbReference>
<accession>A0A657M016</accession>
<dbReference type="SUPFAM" id="SSF56784">
    <property type="entry name" value="HAD-like"/>
    <property type="match status" value="1"/>
</dbReference>
<keyword evidence="4" id="KW-1185">Reference proteome</keyword>
<dbReference type="Pfam" id="PF05116">
    <property type="entry name" value="S6PP"/>
    <property type="match status" value="1"/>
</dbReference>
<evidence type="ECO:0000259" key="2">
    <source>
        <dbReference type="Pfam" id="PF05116"/>
    </source>
</evidence>
<dbReference type="Gene3D" id="3.40.50.1000">
    <property type="entry name" value="HAD superfamily/HAD-like"/>
    <property type="match status" value="1"/>
</dbReference>
<protein>
    <submittedName>
        <fullName evidence="3">Mannosylfructose-phosphate phosphatase</fullName>
    </submittedName>
</protein>
<proteinExistence type="predicted"/>
<evidence type="ECO:0000313" key="4">
    <source>
        <dbReference type="Proteomes" id="UP000182661"/>
    </source>
</evidence>
<dbReference type="EMBL" id="LSRP01000001">
    <property type="protein sequence ID" value="OJG01516.1"/>
    <property type="molecule type" value="Genomic_DNA"/>
</dbReference>
<dbReference type="AlphaFoldDB" id="A0A657M016"/>
<dbReference type="SFLD" id="SFLDG01140">
    <property type="entry name" value="C2.B:_Phosphomannomutase_and_P"/>
    <property type="match status" value="1"/>
</dbReference>
<feature type="domain" description="Sucrose phosphatase-like" evidence="2">
    <location>
        <begin position="10"/>
        <end position="249"/>
    </location>
</feature>
<organism evidence="3 4">
    <name type="scientific">Pararhizobium antarcticum</name>
    <dbReference type="NCBI Taxonomy" id="1798805"/>
    <lineage>
        <taxon>Bacteria</taxon>
        <taxon>Pseudomonadati</taxon>
        <taxon>Pseudomonadota</taxon>
        <taxon>Alphaproteobacteria</taxon>
        <taxon>Hyphomicrobiales</taxon>
        <taxon>Rhizobiaceae</taxon>
        <taxon>Rhizobium/Agrobacterium group</taxon>
        <taxon>Pararhizobium</taxon>
    </lineage>
</organism>
<dbReference type="GO" id="GO:0016791">
    <property type="term" value="F:phosphatase activity"/>
    <property type="evidence" value="ECO:0007669"/>
    <property type="project" value="UniProtKB-ARBA"/>
</dbReference>
<comment type="caution">
    <text evidence="3">The sequence shown here is derived from an EMBL/GenBank/DDBJ whole genome shotgun (WGS) entry which is preliminary data.</text>
</comment>
<dbReference type="OrthoDB" id="7847955at2"/>
<dbReference type="Proteomes" id="UP000182661">
    <property type="component" value="Unassembled WGS sequence"/>
</dbReference>
<name>A0A657M016_9HYPH</name>
<dbReference type="InterPro" id="IPR006380">
    <property type="entry name" value="SPP-like_dom"/>
</dbReference>
<dbReference type="InterPro" id="IPR006379">
    <property type="entry name" value="HAD-SF_hydro_IIB"/>
</dbReference>